<dbReference type="RefSeq" id="WP_036678621.1">
    <property type="nucleotide sequence ID" value="NZ_FYEP01000053.1"/>
</dbReference>
<sequence>MIATSEMLYSFFSNQSILVTGGTGSIGRGIVEALLPYRPKRVVVFSKDDSKQYMMKLSYENDPIVSFCLGDIRDYESVENATVGMDMVFHTAALKQVSVCENFPYETVKTNIIGSENVIRAAIRNGVKKVVNISTDKVVNTYNALGASKLIAEKLFASANAYPTNLQTRLCTIRFGNVIGSRGSVLPIFLDQVSRGKPITVTNRKMTRFFITIPEAVDRMMKAAYYCQGGETFVLKMKSFRISELADAVCDYFGESGVRPRIQTIGLRPGEKFHEELIFDCERERVLEDDALYAVLSTEADATGTYLHFKPVSIHTYRSNQGVHVTKDELKSIVAQVHQKYRVRHGGGSE</sequence>
<dbReference type="Pfam" id="PF02719">
    <property type="entry name" value="Polysacc_synt_2"/>
    <property type="match status" value="1"/>
</dbReference>
<dbReference type="InterPro" id="IPR036291">
    <property type="entry name" value="NAD(P)-bd_dom_sf"/>
</dbReference>
<dbReference type="AlphaFoldDB" id="A0A081P6I0"/>
<keyword evidence="4" id="KW-1185">Reference proteome</keyword>
<evidence type="ECO:0000313" key="3">
    <source>
        <dbReference type="EMBL" id="KEQ26303.1"/>
    </source>
</evidence>
<feature type="domain" description="Polysaccharide biosynthesis protein CapD-like" evidence="2">
    <location>
        <begin position="17"/>
        <end position="290"/>
    </location>
</feature>
<dbReference type="Proteomes" id="UP000028123">
    <property type="component" value="Unassembled WGS sequence"/>
</dbReference>
<accession>A0A081P6I0</accession>
<proteinExistence type="inferred from homology"/>
<dbReference type="InterPro" id="IPR003869">
    <property type="entry name" value="Polysac_CapD-like"/>
</dbReference>
<comment type="caution">
    <text evidence="3">The sequence shown here is derived from an EMBL/GenBank/DDBJ whole genome shotgun (WGS) entry which is preliminary data.</text>
</comment>
<dbReference type="Gene3D" id="3.40.50.720">
    <property type="entry name" value="NAD(P)-binding Rossmann-like Domain"/>
    <property type="match status" value="1"/>
</dbReference>
<dbReference type="PANTHER" id="PTHR43318">
    <property type="entry name" value="UDP-N-ACETYLGLUCOSAMINE 4,6-DEHYDRATASE"/>
    <property type="match status" value="1"/>
</dbReference>
<dbReference type="eggNOG" id="COG1086">
    <property type="taxonomic scope" value="Bacteria"/>
</dbReference>
<dbReference type="OrthoDB" id="9803111at2"/>
<evidence type="ECO:0000313" key="4">
    <source>
        <dbReference type="Proteomes" id="UP000028123"/>
    </source>
</evidence>
<reference evidence="3 4" key="1">
    <citation type="submission" date="2014-06" db="EMBL/GenBank/DDBJ databases">
        <title>Draft genome sequence of Paenibacillus sp. MSt1.</title>
        <authorList>
            <person name="Aw Y.K."/>
            <person name="Ong K.S."/>
            <person name="Gan H.M."/>
            <person name="Lee S.M."/>
        </authorList>
    </citation>
    <scope>NUCLEOTIDE SEQUENCE [LARGE SCALE GENOMIC DNA]</scope>
    <source>
        <strain evidence="3 4">MSt1</strain>
    </source>
</reference>
<gene>
    <name evidence="3" type="ORF">ET33_30995</name>
</gene>
<evidence type="ECO:0000259" key="2">
    <source>
        <dbReference type="Pfam" id="PF02719"/>
    </source>
</evidence>
<protein>
    <recommendedName>
        <fullName evidence="2">Polysaccharide biosynthesis protein CapD-like domain-containing protein</fullName>
    </recommendedName>
</protein>
<name>A0A081P6I0_9BACL</name>
<organism evidence="3 4">
    <name type="scientific">Paenibacillus tyrfis</name>
    <dbReference type="NCBI Taxonomy" id="1501230"/>
    <lineage>
        <taxon>Bacteria</taxon>
        <taxon>Bacillati</taxon>
        <taxon>Bacillota</taxon>
        <taxon>Bacilli</taxon>
        <taxon>Bacillales</taxon>
        <taxon>Paenibacillaceae</taxon>
        <taxon>Paenibacillus</taxon>
    </lineage>
</organism>
<dbReference type="SUPFAM" id="SSF51735">
    <property type="entry name" value="NAD(P)-binding Rossmann-fold domains"/>
    <property type="match status" value="1"/>
</dbReference>
<evidence type="ECO:0000256" key="1">
    <source>
        <dbReference type="ARBA" id="ARBA00007430"/>
    </source>
</evidence>
<comment type="similarity">
    <text evidence="1">Belongs to the polysaccharide synthase family.</text>
</comment>
<dbReference type="CDD" id="cd05237">
    <property type="entry name" value="UDP_invert_4-6DH_SDR_e"/>
    <property type="match status" value="1"/>
</dbReference>
<dbReference type="InterPro" id="IPR051203">
    <property type="entry name" value="Polysaccharide_Synthase-Rel"/>
</dbReference>
<dbReference type="EMBL" id="JNVM01000006">
    <property type="protein sequence ID" value="KEQ26303.1"/>
    <property type="molecule type" value="Genomic_DNA"/>
</dbReference>
<dbReference type="PANTHER" id="PTHR43318:SF2">
    <property type="entry name" value="UDP-N-ACETYLGLUCOSAMINE 4,6-DEHYDRATASE (INVERTING)"/>
    <property type="match status" value="1"/>
</dbReference>